<keyword evidence="4 7" id="KW-0812">Transmembrane</keyword>
<dbReference type="RefSeq" id="WP_324718261.1">
    <property type="nucleotide sequence ID" value="NZ_CP141615.1"/>
</dbReference>
<dbReference type="PANTHER" id="PTHR32243:SF52">
    <property type="entry name" value="ABC TRANSPORTER PERMEASE PROTEIN"/>
    <property type="match status" value="1"/>
</dbReference>
<feature type="domain" description="ABC transmembrane type-1" evidence="8">
    <location>
        <begin position="78"/>
        <end position="274"/>
    </location>
</feature>
<keyword evidence="2 7" id="KW-0813">Transport</keyword>
<evidence type="ECO:0000259" key="8">
    <source>
        <dbReference type="PROSITE" id="PS50928"/>
    </source>
</evidence>
<feature type="transmembrane region" description="Helical" evidence="7">
    <location>
        <begin position="156"/>
        <end position="175"/>
    </location>
</feature>
<dbReference type="SUPFAM" id="SSF161098">
    <property type="entry name" value="MetI-like"/>
    <property type="match status" value="1"/>
</dbReference>
<evidence type="ECO:0000256" key="5">
    <source>
        <dbReference type="ARBA" id="ARBA00022989"/>
    </source>
</evidence>
<dbReference type="Gene3D" id="1.10.3720.10">
    <property type="entry name" value="MetI-like"/>
    <property type="match status" value="1"/>
</dbReference>
<feature type="transmembrane region" description="Helical" evidence="7">
    <location>
        <begin position="77"/>
        <end position="102"/>
    </location>
</feature>
<feature type="transmembrane region" description="Helical" evidence="7">
    <location>
        <begin position="196"/>
        <end position="220"/>
    </location>
</feature>
<evidence type="ECO:0000256" key="7">
    <source>
        <dbReference type="RuleBase" id="RU363032"/>
    </source>
</evidence>
<dbReference type="Pfam" id="PF00528">
    <property type="entry name" value="BPD_transp_1"/>
    <property type="match status" value="1"/>
</dbReference>
<dbReference type="Proteomes" id="UP001332192">
    <property type="component" value="Chromosome"/>
</dbReference>
<dbReference type="PROSITE" id="PS50928">
    <property type="entry name" value="ABC_TM1"/>
    <property type="match status" value="1"/>
</dbReference>
<accession>A0ABZ1C2N4</accession>
<dbReference type="EMBL" id="CP141615">
    <property type="protein sequence ID" value="WRP18991.1"/>
    <property type="molecule type" value="Genomic_DNA"/>
</dbReference>
<keyword evidence="10" id="KW-1185">Reference proteome</keyword>
<dbReference type="InterPro" id="IPR000515">
    <property type="entry name" value="MetI-like"/>
</dbReference>
<comment type="similarity">
    <text evidence="7">Belongs to the binding-protein-dependent transport system permease family.</text>
</comment>
<comment type="subcellular location">
    <subcellularLocation>
        <location evidence="1 7">Cell membrane</location>
        <topology evidence="1 7">Multi-pass membrane protein</topology>
    </subcellularLocation>
</comment>
<evidence type="ECO:0000313" key="10">
    <source>
        <dbReference type="Proteomes" id="UP001332192"/>
    </source>
</evidence>
<evidence type="ECO:0000256" key="2">
    <source>
        <dbReference type="ARBA" id="ARBA00022448"/>
    </source>
</evidence>
<feature type="transmembrane region" description="Helical" evidence="7">
    <location>
        <begin position="20"/>
        <end position="39"/>
    </location>
</feature>
<evidence type="ECO:0000313" key="9">
    <source>
        <dbReference type="EMBL" id="WRP18991.1"/>
    </source>
</evidence>
<reference evidence="9 10" key="1">
    <citation type="journal article" date="2024" name="Front. Microbiol.">
        <title>Novel thermophilic genera Geochorda gen. nov. and Carboxydochorda gen. nov. from the deep terrestrial subsurface reveal the ecophysiological diversity in the class Limnochordia.</title>
        <authorList>
            <person name="Karnachuk O.V."/>
            <person name="Lukina A.P."/>
            <person name="Avakyan M.R."/>
            <person name="Kadnikov V.V."/>
            <person name="Begmatov S."/>
            <person name="Beletsky A.V."/>
            <person name="Vlasova K.G."/>
            <person name="Novikov A.A."/>
            <person name="Shcherbakova V.A."/>
            <person name="Mardanov A.V."/>
            <person name="Ravin N.V."/>
        </authorList>
    </citation>
    <scope>NUCLEOTIDE SEQUENCE [LARGE SCALE GENOMIC DNA]</scope>
    <source>
        <strain evidence="9 10">L945</strain>
    </source>
</reference>
<proteinExistence type="inferred from homology"/>
<dbReference type="InterPro" id="IPR035906">
    <property type="entry name" value="MetI-like_sf"/>
</dbReference>
<evidence type="ECO:0000256" key="6">
    <source>
        <dbReference type="ARBA" id="ARBA00023136"/>
    </source>
</evidence>
<dbReference type="PANTHER" id="PTHR32243">
    <property type="entry name" value="MALTOSE TRANSPORT SYSTEM PERMEASE-RELATED"/>
    <property type="match status" value="1"/>
</dbReference>
<gene>
    <name evidence="9" type="ORF">U7230_14730</name>
</gene>
<dbReference type="CDD" id="cd06261">
    <property type="entry name" value="TM_PBP2"/>
    <property type="match status" value="1"/>
</dbReference>
<organism evidence="9 10">
    <name type="scientific">Carboxydichorda subterranea</name>
    <dbReference type="NCBI Taxonomy" id="3109565"/>
    <lineage>
        <taxon>Bacteria</taxon>
        <taxon>Bacillati</taxon>
        <taxon>Bacillota</taxon>
        <taxon>Limnochordia</taxon>
        <taxon>Limnochordales</taxon>
        <taxon>Geochordaceae</taxon>
        <taxon>Carboxydichorda</taxon>
    </lineage>
</organism>
<protein>
    <submittedName>
        <fullName evidence="9">Carbohydrate ABC transporter permease</fullName>
    </submittedName>
</protein>
<evidence type="ECO:0000256" key="4">
    <source>
        <dbReference type="ARBA" id="ARBA00022692"/>
    </source>
</evidence>
<keyword evidence="6 7" id="KW-0472">Membrane</keyword>
<evidence type="ECO:0000256" key="1">
    <source>
        <dbReference type="ARBA" id="ARBA00004651"/>
    </source>
</evidence>
<keyword evidence="5 7" id="KW-1133">Transmembrane helix</keyword>
<sequence length="289" mass="32062">MRRARLVAGSWRWFKRSGWLYAAWTLLSLVTLFPIYWMLLVSARTRLELFSEPTLVQKSFYAENYIRPLLRDIYGAYLGNSLLVATGNTLVVVVAAVLATYALSRYRVSGAQNIFFWAITNRMAPPAAFMLPLYLLYTRVIRVGDWSLFDTRIGLILAYSVFNLPFAIWLLKGIVDGIPKELDDAAMVDGASLFQVLTSIIVPLAAPGIAITALLSWIFAWNEYLFAATLTSSHARTITTGLAEFVTVVGTNWGEMAAMSVVATLPALVLLGLVQQYIISGLTFGAVRE</sequence>
<dbReference type="InterPro" id="IPR050901">
    <property type="entry name" value="BP-dep_ABC_trans_perm"/>
</dbReference>
<feature type="transmembrane region" description="Helical" evidence="7">
    <location>
        <begin position="256"/>
        <end position="274"/>
    </location>
</feature>
<feature type="transmembrane region" description="Helical" evidence="7">
    <location>
        <begin position="114"/>
        <end position="136"/>
    </location>
</feature>
<evidence type="ECO:0000256" key="3">
    <source>
        <dbReference type="ARBA" id="ARBA00022475"/>
    </source>
</evidence>
<name>A0ABZ1C2N4_9FIRM</name>
<keyword evidence="3" id="KW-1003">Cell membrane</keyword>